<reference evidence="1" key="1">
    <citation type="submission" date="2018-06" db="EMBL/GenBank/DDBJ databases">
        <authorList>
            <consortium name="Pathogen Informatics"/>
            <person name="Doyle S."/>
        </authorList>
    </citation>
    <scope>NUCLEOTIDE SEQUENCE</scope>
    <source>
        <strain evidence="1">NCTC13307</strain>
    </source>
</reference>
<dbReference type="EMBL" id="UFWD01000001">
    <property type="protein sequence ID" value="SUY21926.1"/>
    <property type="molecule type" value="Genomic_DNA"/>
</dbReference>
<gene>
    <name evidence="1" type="ORF">NCTC13307_00934</name>
</gene>
<protein>
    <submittedName>
        <fullName evidence="1">Penicillin-binding protein</fullName>
    </submittedName>
</protein>
<organism evidence="1">
    <name type="scientific">Clostridioides difficile</name>
    <name type="common">Peptoclostridium difficile</name>
    <dbReference type="NCBI Taxonomy" id="1496"/>
    <lineage>
        <taxon>Bacteria</taxon>
        <taxon>Bacillati</taxon>
        <taxon>Bacillota</taxon>
        <taxon>Clostridia</taxon>
        <taxon>Peptostreptococcales</taxon>
        <taxon>Peptostreptococcaceae</taxon>
        <taxon>Clostridioides</taxon>
    </lineage>
</organism>
<sequence length="38" mass="4577">MEVLVLQKLWEKIMEKIHANLTVTEFEVPKNVYFTKLI</sequence>
<accession>A0A381I849</accession>
<dbReference type="AlphaFoldDB" id="A0A381I849"/>
<proteinExistence type="predicted"/>
<name>A0A381I849_CLODI</name>
<evidence type="ECO:0000313" key="1">
    <source>
        <dbReference type="EMBL" id="SUY21926.1"/>
    </source>
</evidence>